<accession>A0ABP3DZ87</accession>
<keyword evidence="1" id="KW-1133">Transmembrane helix</keyword>
<sequence>MPASARPARPGDHLRSPTSPYPDLGEALLALVMIGLGIRGLVYGDLAGVWQHLPIDLPAAGGLAIAVAVVELIAGLGLLIRRTATAASIVLVALLLLWVVLLKLPAVLTVPRMEATWLGLAEITLILAGAWTLLALRTRRGTRPAQWLLALSLVPIGLAHFFYAPQTVALMPGWLPWHLGWAYLTGAASLFAAAALLLGVWPRLAVVLEAGMLSVITLVIWLPGLIAAPGNETWTPFLMSSAIAIGAWAAAEGYRNAAWLDRPGRRRGLSTPDPQPPLQAPAG</sequence>
<evidence type="ECO:0000256" key="1">
    <source>
        <dbReference type="SAM" id="Phobius"/>
    </source>
</evidence>
<organism evidence="2 3">
    <name type="scientific">Rhodanobacter caeni</name>
    <dbReference type="NCBI Taxonomy" id="657654"/>
    <lineage>
        <taxon>Bacteria</taxon>
        <taxon>Pseudomonadati</taxon>
        <taxon>Pseudomonadota</taxon>
        <taxon>Gammaproteobacteria</taxon>
        <taxon>Lysobacterales</taxon>
        <taxon>Rhodanobacteraceae</taxon>
        <taxon>Rhodanobacter</taxon>
    </lineage>
</organism>
<feature type="transmembrane region" description="Helical" evidence="1">
    <location>
        <begin position="148"/>
        <end position="168"/>
    </location>
</feature>
<gene>
    <name evidence="2" type="ORF">GCM10009126_07980</name>
</gene>
<evidence type="ECO:0008006" key="4">
    <source>
        <dbReference type="Google" id="ProtNLM"/>
    </source>
</evidence>
<evidence type="ECO:0000313" key="3">
    <source>
        <dbReference type="Proteomes" id="UP001500657"/>
    </source>
</evidence>
<feature type="transmembrane region" description="Helical" evidence="1">
    <location>
        <begin position="62"/>
        <end position="80"/>
    </location>
</feature>
<dbReference type="RefSeq" id="WP_343880393.1">
    <property type="nucleotide sequence ID" value="NZ_BAAAFO010000001.1"/>
</dbReference>
<feature type="transmembrane region" description="Helical" evidence="1">
    <location>
        <begin position="206"/>
        <end position="228"/>
    </location>
</feature>
<keyword evidence="3" id="KW-1185">Reference proteome</keyword>
<feature type="transmembrane region" description="Helical" evidence="1">
    <location>
        <begin position="21"/>
        <end position="42"/>
    </location>
</feature>
<keyword evidence="1" id="KW-0472">Membrane</keyword>
<protein>
    <recommendedName>
        <fullName evidence="4">DoxX family protein</fullName>
    </recommendedName>
</protein>
<dbReference type="Proteomes" id="UP001500657">
    <property type="component" value="Unassembled WGS sequence"/>
</dbReference>
<feature type="transmembrane region" description="Helical" evidence="1">
    <location>
        <begin position="234"/>
        <end position="251"/>
    </location>
</feature>
<feature type="transmembrane region" description="Helical" evidence="1">
    <location>
        <begin position="87"/>
        <end position="110"/>
    </location>
</feature>
<comment type="caution">
    <text evidence="2">The sequence shown here is derived from an EMBL/GenBank/DDBJ whole genome shotgun (WGS) entry which is preliminary data.</text>
</comment>
<keyword evidence="1" id="KW-0812">Transmembrane</keyword>
<proteinExistence type="predicted"/>
<feature type="transmembrane region" description="Helical" evidence="1">
    <location>
        <begin position="180"/>
        <end position="199"/>
    </location>
</feature>
<feature type="transmembrane region" description="Helical" evidence="1">
    <location>
        <begin position="116"/>
        <end position="136"/>
    </location>
</feature>
<dbReference type="EMBL" id="BAAAFO010000001">
    <property type="protein sequence ID" value="GAA0244709.1"/>
    <property type="molecule type" value="Genomic_DNA"/>
</dbReference>
<name>A0ABP3DZ87_9GAMM</name>
<evidence type="ECO:0000313" key="2">
    <source>
        <dbReference type="EMBL" id="GAA0244709.1"/>
    </source>
</evidence>
<reference evidence="3" key="1">
    <citation type="journal article" date="2019" name="Int. J. Syst. Evol. Microbiol.">
        <title>The Global Catalogue of Microorganisms (GCM) 10K type strain sequencing project: providing services to taxonomists for standard genome sequencing and annotation.</title>
        <authorList>
            <consortium name="The Broad Institute Genomics Platform"/>
            <consortium name="The Broad Institute Genome Sequencing Center for Infectious Disease"/>
            <person name="Wu L."/>
            <person name="Ma J."/>
        </authorList>
    </citation>
    <scope>NUCLEOTIDE SEQUENCE [LARGE SCALE GENOMIC DNA]</scope>
    <source>
        <strain evidence="3">JCM 16242</strain>
    </source>
</reference>